<dbReference type="SUPFAM" id="SSF48179">
    <property type="entry name" value="6-phosphogluconate dehydrogenase C-terminal domain-like"/>
    <property type="match status" value="1"/>
</dbReference>
<dbReference type="InterPro" id="IPR036291">
    <property type="entry name" value="NAD(P)-bd_dom_sf"/>
</dbReference>
<evidence type="ECO:0000256" key="2">
    <source>
        <dbReference type="ARBA" id="ARBA00023027"/>
    </source>
</evidence>
<dbReference type="PANTHER" id="PTHR43362">
    <property type="entry name" value="MANNITOL DEHYDROGENASE DSF1-RELATED"/>
    <property type="match status" value="1"/>
</dbReference>
<reference evidence="6" key="1">
    <citation type="submission" date="2018-09" db="EMBL/GenBank/DDBJ databases">
        <authorList>
            <person name="Zhu H."/>
        </authorList>
    </citation>
    <scope>NUCLEOTIDE SEQUENCE [LARGE SCALE GENOMIC DNA]</scope>
    <source>
        <strain evidence="6">K1R23-30</strain>
    </source>
</reference>
<dbReference type="Gene3D" id="3.40.50.720">
    <property type="entry name" value="NAD(P)-binding Rossmann-like Domain"/>
    <property type="match status" value="1"/>
</dbReference>
<dbReference type="InterPro" id="IPR013118">
    <property type="entry name" value="Mannitol_DH_C"/>
</dbReference>
<dbReference type="InterPro" id="IPR013131">
    <property type="entry name" value="Mannitol_DH_N"/>
</dbReference>
<dbReference type="Proteomes" id="UP000265955">
    <property type="component" value="Unassembled WGS sequence"/>
</dbReference>
<sequence>MPELLSLRTLPKLAPAIRPGYDPAALRSGIVHLGSGAFHRAHQALYTEIALASGSRDWGIIGASLRQASAGTLLRAQDGLYSVLTKGESDTSIRVIGCVREVIYTPDDPRRLPALIGSAETRIVSLTVTEKGYTLEPATRALDFSHPDIAHDLRAPEAPTSAVGTLFAGLHARRLAHGQPLTVMSCDNLQHNGKVLRRLVLAFAEAVDKVTAQWIVANVCFPDTMVDRIVPATTTSTLQEVRELLGVEDRAAVWGEPFRQWVIQDNFGAGRPMWEAGGAQIVADVQPFEEMKLRLLNSSNSMLAYLGYLGGDEYIYQAMRAPSYATLVRRFMKEEAAPTLSPVPGQDLDTYQAQLLERFANSSLPHRCYQIAMDGSQKLPQRLLSILRDNLAAGRPIRLGALGLAAWMRYVSGIDEQGKPILVQDPIAGQLEKMARSDPSDIVDRVLSIRSMFGDNLPQSQRLRNELIAALDHLQRYGSRTTVAAYAERR</sequence>
<evidence type="ECO:0000313" key="6">
    <source>
        <dbReference type="Proteomes" id="UP000265955"/>
    </source>
</evidence>
<dbReference type="Pfam" id="PF01232">
    <property type="entry name" value="Mannitol_dh"/>
    <property type="match status" value="1"/>
</dbReference>
<feature type="domain" description="Mannitol dehydrogenase N-terminal" evidence="3">
    <location>
        <begin position="29"/>
        <end position="275"/>
    </location>
</feature>
<gene>
    <name evidence="5" type="ORF">D3871_27210</name>
</gene>
<organism evidence="5 6">
    <name type="scientific">Noviherbaspirillum saxi</name>
    <dbReference type="NCBI Taxonomy" id="2320863"/>
    <lineage>
        <taxon>Bacteria</taxon>
        <taxon>Pseudomonadati</taxon>
        <taxon>Pseudomonadota</taxon>
        <taxon>Betaproteobacteria</taxon>
        <taxon>Burkholderiales</taxon>
        <taxon>Oxalobacteraceae</taxon>
        <taxon>Noviherbaspirillum</taxon>
    </lineage>
</organism>
<proteinExistence type="predicted"/>
<dbReference type="AlphaFoldDB" id="A0A3A3FGQ7"/>
<dbReference type="RefSeq" id="WP_119772204.1">
    <property type="nucleotide sequence ID" value="NZ_QYUO01000003.1"/>
</dbReference>
<dbReference type="OrthoDB" id="271711at2"/>
<evidence type="ECO:0000259" key="3">
    <source>
        <dbReference type="Pfam" id="PF01232"/>
    </source>
</evidence>
<dbReference type="PROSITE" id="PS00974">
    <property type="entry name" value="MANNITOL_DHGENASE"/>
    <property type="match status" value="1"/>
</dbReference>
<protein>
    <submittedName>
        <fullName evidence="5">Mannitol dehydrogenase family protein</fullName>
    </submittedName>
</protein>
<dbReference type="GO" id="GO:0019594">
    <property type="term" value="P:mannitol metabolic process"/>
    <property type="evidence" value="ECO:0007669"/>
    <property type="project" value="InterPro"/>
</dbReference>
<dbReference type="PANTHER" id="PTHR43362:SF1">
    <property type="entry name" value="MANNITOL DEHYDROGENASE 2-RELATED"/>
    <property type="match status" value="1"/>
</dbReference>
<dbReference type="GO" id="GO:0016616">
    <property type="term" value="F:oxidoreductase activity, acting on the CH-OH group of donors, NAD or NADP as acceptor"/>
    <property type="evidence" value="ECO:0007669"/>
    <property type="project" value="TreeGrafter"/>
</dbReference>
<dbReference type="InterPro" id="IPR023027">
    <property type="entry name" value="Mannitol_DH_CS"/>
</dbReference>
<dbReference type="InterPro" id="IPR008927">
    <property type="entry name" value="6-PGluconate_DH-like_C_sf"/>
</dbReference>
<dbReference type="InterPro" id="IPR000669">
    <property type="entry name" value="Mannitol_DH"/>
</dbReference>
<name>A0A3A3FGQ7_9BURK</name>
<dbReference type="InterPro" id="IPR050988">
    <property type="entry name" value="Mannitol_DH/Oxidoreductase"/>
</dbReference>
<dbReference type="Pfam" id="PF08125">
    <property type="entry name" value="Mannitol_dh_C"/>
    <property type="match status" value="1"/>
</dbReference>
<dbReference type="EMBL" id="QYUO01000003">
    <property type="protein sequence ID" value="RJF92317.1"/>
    <property type="molecule type" value="Genomic_DNA"/>
</dbReference>
<keyword evidence="6" id="KW-1185">Reference proteome</keyword>
<dbReference type="PRINTS" id="PR00084">
    <property type="entry name" value="MTLDHDRGNASE"/>
</dbReference>
<evidence type="ECO:0000313" key="5">
    <source>
        <dbReference type="EMBL" id="RJF92317.1"/>
    </source>
</evidence>
<accession>A0A3A3FGQ7</accession>
<dbReference type="Gene3D" id="1.10.1040.10">
    <property type="entry name" value="N-(1-d-carboxylethyl)-l-norvaline Dehydrogenase, domain 2"/>
    <property type="match status" value="1"/>
</dbReference>
<evidence type="ECO:0000256" key="1">
    <source>
        <dbReference type="ARBA" id="ARBA00023002"/>
    </source>
</evidence>
<dbReference type="SUPFAM" id="SSF51735">
    <property type="entry name" value="NAD(P)-binding Rossmann-fold domains"/>
    <property type="match status" value="1"/>
</dbReference>
<comment type="caution">
    <text evidence="5">The sequence shown here is derived from an EMBL/GenBank/DDBJ whole genome shotgun (WGS) entry which is preliminary data.</text>
</comment>
<keyword evidence="1" id="KW-0560">Oxidoreductase</keyword>
<feature type="domain" description="Mannitol dehydrogenase C-terminal" evidence="4">
    <location>
        <begin position="284"/>
        <end position="474"/>
    </location>
</feature>
<keyword evidence="2" id="KW-0520">NAD</keyword>
<evidence type="ECO:0000259" key="4">
    <source>
        <dbReference type="Pfam" id="PF08125"/>
    </source>
</evidence>
<dbReference type="InterPro" id="IPR013328">
    <property type="entry name" value="6PGD_dom2"/>
</dbReference>